<organism evidence="2 3">
    <name type="scientific">Liparis tanakae</name>
    <name type="common">Tanaka's snailfish</name>
    <dbReference type="NCBI Taxonomy" id="230148"/>
    <lineage>
        <taxon>Eukaryota</taxon>
        <taxon>Metazoa</taxon>
        <taxon>Chordata</taxon>
        <taxon>Craniata</taxon>
        <taxon>Vertebrata</taxon>
        <taxon>Euteleostomi</taxon>
        <taxon>Actinopterygii</taxon>
        <taxon>Neopterygii</taxon>
        <taxon>Teleostei</taxon>
        <taxon>Neoteleostei</taxon>
        <taxon>Acanthomorphata</taxon>
        <taxon>Eupercaria</taxon>
        <taxon>Perciformes</taxon>
        <taxon>Cottioidei</taxon>
        <taxon>Cottales</taxon>
        <taxon>Liparidae</taxon>
        <taxon>Liparis</taxon>
    </lineage>
</organism>
<evidence type="ECO:0000313" key="3">
    <source>
        <dbReference type="Proteomes" id="UP000314294"/>
    </source>
</evidence>
<dbReference type="EMBL" id="SRLO01021525">
    <property type="protein sequence ID" value="TNN22656.1"/>
    <property type="molecule type" value="Genomic_DNA"/>
</dbReference>
<feature type="compositionally biased region" description="Basic and acidic residues" evidence="1">
    <location>
        <begin position="30"/>
        <end position="39"/>
    </location>
</feature>
<protein>
    <submittedName>
        <fullName evidence="2">Uncharacterized protein</fullName>
    </submittedName>
</protein>
<accession>A0A4Z2E1B5</accession>
<name>A0A4Z2E1B5_9TELE</name>
<proteinExistence type="predicted"/>
<gene>
    <name evidence="2" type="ORF">EYF80_067229</name>
</gene>
<evidence type="ECO:0000256" key="1">
    <source>
        <dbReference type="SAM" id="MobiDB-lite"/>
    </source>
</evidence>
<reference evidence="2 3" key="1">
    <citation type="submission" date="2019-03" db="EMBL/GenBank/DDBJ databases">
        <title>First draft genome of Liparis tanakae, snailfish: a comprehensive survey of snailfish specific genes.</title>
        <authorList>
            <person name="Kim W."/>
            <person name="Song I."/>
            <person name="Jeong J.-H."/>
            <person name="Kim D."/>
            <person name="Kim S."/>
            <person name="Ryu S."/>
            <person name="Song J.Y."/>
            <person name="Lee S.K."/>
        </authorList>
    </citation>
    <scope>NUCLEOTIDE SEQUENCE [LARGE SCALE GENOMIC DNA]</scope>
    <source>
        <tissue evidence="2">Muscle</tissue>
    </source>
</reference>
<sequence>MVEGATDPPALAGQEGPRQGRQHMASGSKETPEWRRNERLSPIPSIRATGPESLPFPCPGWERRPAGGRFRPLPVMAKLSDQVR</sequence>
<keyword evidence="3" id="KW-1185">Reference proteome</keyword>
<comment type="caution">
    <text evidence="2">The sequence shown here is derived from an EMBL/GenBank/DDBJ whole genome shotgun (WGS) entry which is preliminary data.</text>
</comment>
<dbReference type="Proteomes" id="UP000314294">
    <property type="component" value="Unassembled WGS sequence"/>
</dbReference>
<evidence type="ECO:0000313" key="2">
    <source>
        <dbReference type="EMBL" id="TNN22656.1"/>
    </source>
</evidence>
<feature type="region of interest" description="Disordered" evidence="1">
    <location>
        <begin position="1"/>
        <end position="84"/>
    </location>
</feature>
<dbReference type="AlphaFoldDB" id="A0A4Z2E1B5"/>